<feature type="compositionally biased region" description="Basic residues" evidence="1">
    <location>
        <begin position="405"/>
        <end position="419"/>
    </location>
</feature>
<evidence type="ECO:0000313" key="2">
    <source>
        <dbReference type="EMBL" id="KPI84515.1"/>
    </source>
</evidence>
<dbReference type="SUPFAM" id="SSF57903">
    <property type="entry name" value="FYVE/PHD zinc finger"/>
    <property type="match status" value="1"/>
</dbReference>
<feature type="compositionally biased region" description="Low complexity" evidence="1">
    <location>
        <begin position="546"/>
        <end position="557"/>
    </location>
</feature>
<comment type="caution">
    <text evidence="2">The sequence shown here is derived from an EMBL/GenBank/DDBJ whole genome shotgun (WGS) entry which is preliminary data.</text>
</comment>
<feature type="compositionally biased region" description="Low complexity" evidence="1">
    <location>
        <begin position="355"/>
        <end position="368"/>
    </location>
</feature>
<feature type="compositionally biased region" description="Low complexity" evidence="1">
    <location>
        <begin position="308"/>
        <end position="318"/>
    </location>
</feature>
<dbReference type="VEuPathDB" id="TriTrypDB:Lsey_0252_0040"/>
<feature type="compositionally biased region" description="Low complexity" evidence="1">
    <location>
        <begin position="457"/>
        <end position="466"/>
    </location>
</feature>
<sequence>MELTNRQWRALAHALPYYFPSSPESEVGPAGVSYDSSSTQRAEFEQYVVPRARKAFQEAVEAWMGSRAEDRTTQSPVDAVEAVMAYLFGRAAIFSTSAPPTVPACAAAPLTVRELHLLRLYHRKQEQYEYVHSNQQQLLQASQTAVRALQAAAQAVSTDERVEEGKGGDLLDSARESLLWLGGAHRVTAGGPCLSSLEDLPATVPSAAGAGVGFTSALASVPYPSPAAVNSGSPFAGSRVPPSLTVVNRCAGCGEVDGDLLVCTQCGEVRHEACGGPHPPERSRVDGSLPSVNICRSCARALNLSSSSSSLRSSTSSSERAELDKYFDSEGETESSLSGFVVHSSDDEEDDDTEVSSSRSTRSQSPSSGGHGDSDEAREVARRGKAAAKGAHRQAGHAPMPNTKGRNKLAKRQAHRRSRYSSDGEEEEEPPRRQDKRRRNEEVRDSTAVSTREDEASSSLSDASSSGKRQQCKLHSLRGRTCAPMATRKPTAVGQQRNKGGEDAAPLSTQEKHSMQDEQDELTMLGIAADAKPAKNANTTLTKRFATSTSSADASCARLQPPQRAVESKKSFKSGRRSVVNIASSSSSSDSSD</sequence>
<feature type="compositionally biased region" description="Low complexity" evidence="1">
    <location>
        <begin position="584"/>
        <end position="593"/>
    </location>
</feature>
<reference evidence="2 3" key="1">
    <citation type="journal article" date="2015" name="PLoS Pathog.">
        <title>Leptomonas seymouri: Adaptations to the Dixenous Life Cycle Analyzed by Genome Sequencing, Transcriptome Profiling and Co-infection with Leishmania donovani.</title>
        <authorList>
            <person name="Kraeva N."/>
            <person name="Butenko A."/>
            <person name="Hlavacova J."/>
            <person name="Kostygov A."/>
            <person name="Myskova J."/>
            <person name="Grybchuk D."/>
            <person name="Lestinova T."/>
            <person name="Votypka J."/>
            <person name="Volf P."/>
            <person name="Opperdoes F."/>
            <person name="Flegontov P."/>
            <person name="Lukes J."/>
            <person name="Yurchenko V."/>
        </authorList>
    </citation>
    <scope>NUCLEOTIDE SEQUENCE [LARGE SCALE GENOMIC DNA]</scope>
    <source>
        <strain evidence="2 3">ATCC 30220</strain>
    </source>
</reference>
<organism evidence="2 3">
    <name type="scientific">Leptomonas seymouri</name>
    <dbReference type="NCBI Taxonomy" id="5684"/>
    <lineage>
        <taxon>Eukaryota</taxon>
        <taxon>Discoba</taxon>
        <taxon>Euglenozoa</taxon>
        <taxon>Kinetoplastea</taxon>
        <taxon>Metakinetoplastina</taxon>
        <taxon>Trypanosomatida</taxon>
        <taxon>Trypanosomatidae</taxon>
        <taxon>Leishmaniinae</taxon>
        <taxon>Leptomonas</taxon>
    </lineage>
</organism>
<dbReference type="AlphaFoldDB" id="A0A0N1I226"/>
<gene>
    <name evidence="2" type="ORF">ABL78_6425</name>
</gene>
<evidence type="ECO:0000256" key="1">
    <source>
        <dbReference type="SAM" id="MobiDB-lite"/>
    </source>
</evidence>
<feature type="compositionally biased region" description="Basic and acidic residues" evidence="1">
    <location>
        <begin position="372"/>
        <end position="382"/>
    </location>
</feature>
<feature type="region of interest" description="Disordered" evidence="1">
    <location>
        <begin position="308"/>
        <end position="519"/>
    </location>
</feature>
<evidence type="ECO:0000313" key="3">
    <source>
        <dbReference type="Proteomes" id="UP000038009"/>
    </source>
</evidence>
<feature type="region of interest" description="Disordered" evidence="1">
    <location>
        <begin position="534"/>
        <end position="593"/>
    </location>
</feature>
<keyword evidence="3" id="KW-1185">Reference proteome</keyword>
<proteinExistence type="predicted"/>
<dbReference type="Proteomes" id="UP000038009">
    <property type="component" value="Unassembled WGS sequence"/>
</dbReference>
<dbReference type="EMBL" id="LJSK01000252">
    <property type="protein sequence ID" value="KPI84515.1"/>
    <property type="molecule type" value="Genomic_DNA"/>
</dbReference>
<feature type="compositionally biased region" description="Basic and acidic residues" evidence="1">
    <location>
        <begin position="319"/>
        <end position="328"/>
    </location>
</feature>
<dbReference type="InterPro" id="IPR011011">
    <property type="entry name" value="Znf_FYVE_PHD"/>
</dbReference>
<accession>A0A0N1I226</accession>
<feature type="compositionally biased region" description="Basic residues" evidence="1">
    <location>
        <begin position="383"/>
        <end position="395"/>
    </location>
</feature>
<protein>
    <submittedName>
        <fullName evidence="2">Uncharacterized protein</fullName>
    </submittedName>
</protein>
<feature type="compositionally biased region" description="Basic and acidic residues" evidence="1">
    <location>
        <begin position="430"/>
        <end position="455"/>
    </location>
</feature>
<name>A0A0N1I226_LEPSE</name>
<dbReference type="OrthoDB" id="267434at2759"/>